<dbReference type="CDD" id="cd07246">
    <property type="entry name" value="VOC_like"/>
    <property type="match status" value="1"/>
</dbReference>
<gene>
    <name evidence="2" type="ORF">Ddye_015621</name>
</gene>
<reference evidence="2" key="1">
    <citation type="journal article" date="2023" name="Plant J.">
        <title>Genome sequences and population genomics provide insights into the demographic history, inbreeding, and mutation load of two 'living fossil' tree species of Dipteronia.</title>
        <authorList>
            <person name="Feng Y."/>
            <person name="Comes H.P."/>
            <person name="Chen J."/>
            <person name="Zhu S."/>
            <person name="Lu R."/>
            <person name="Zhang X."/>
            <person name="Li P."/>
            <person name="Qiu J."/>
            <person name="Olsen K.M."/>
            <person name="Qiu Y."/>
        </authorList>
    </citation>
    <scope>NUCLEOTIDE SEQUENCE</scope>
    <source>
        <strain evidence="2">KIB01</strain>
    </source>
</reference>
<dbReference type="InterPro" id="IPR054576">
    <property type="entry name" value="At5g48480-like_N"/>
</dbReference>
<dbReference type="InterPro" id="IPR054575">
    <property type="entry name" value="At5g48480-like_C"/>
</dbReference>
<dbReference type="Gene3D" id="3.10.180.10">
    <property type="entry name" value="2,3-Dihydroxybiphenyl 1,2-Dioxygenase, domain 1"/>
    <property type="match status" value="1"/>
</dbReference>
<dbReference type="EMBL" id="JANJYI010000005">
    <property type="protein sequence ID" value="KAK2648132.1"/>
    <property type="molecule type" value="Genomic_DNA"/>
</dbReference>
<dbReference type="InterPro" id="IPR029068">
    <property type="entry name" value="Glyas_Bleomycin-R_OHBP_Dase"/>
</dbReference>
<sequence>MAAVEEVQNGGGSEKAVTVSAVTFTALKPQLLVEAPKATDAVQFYKNAFGAEETGRTMHTKRKAEQELPLILSAQLQIGSFSIQVSDLADDSATASEKSAGTRCVLCLETKDVEAALSKAVSAGAVADGEIVDGDGVCCGGRVGKLRDPYGFTWFICSPAETCKEEEAKEESRILI</sequence>
<dbReference type="SUPFAM" id="SSF54593">
    <property type="entry name" value="Glyoxalase/Bleomycin resistance protein/Dihydroxybiphenyl dioxygenase"/>
    <property type="match status" value="1"/>
</dbReference>
<dbReference type="Proteomes" id="UP001280121">
    <property type="component" value="Unassembled WGS sequence"/>
</dbReference>
<evidence type="ECO:0000259" key="1">
    <source>
        <dbReference type="PROSITE" id="PS51819"/>
    </source>
</evidence>
<dbReference type="PANTHER" id="PTHR34109:SF1">
    <property type="entry name" value="VOC DOMAIN-CONTAINING PROTEIN"/>
    <property type="match status" value="1"/>
</dbReference>
<dbReference type="AlphaFoldDB" id="A0AAD9U5L7"/>
<keyword evidence="3" id="KW-1185">Reference proteome</keyword>
<evidence type="ECO:0000313" key="3">
    <source>
        <dbReference type="Proteomes" id="UP001280121"/>
    </source>
</evidence>
<comment type="caution">
    <text evidence="2">The sequence shown here is derived from an EMBL/GenBank/DDBJ whole genome shotgun (WGS) entry which is preliminary data.</text>
</comment>
<dbReference type="InterPro" id="IPR037523">
    <property type="entry name" value="VOC_core"/>
</dbReference>
<name>A0AAD9U5L7_9ROSI</name>
<dbReference type="Pfam" id="PF22656">
    <property type="entry name" value="At5g48480-like_N"/>
    <property type="match status" value="1"/>
</dbReference>
<organism evidence="2 3">
    <name type="scientific">Dipteronia dyeriana</name>
    <dbReference type="NCBI Taxonomy" id="168575"/>
    <lineage>
        <taxon>Eukaryota</taxon>
        <taxon>Viridiplantae</taxon>
        <taxon>Streptophyta</taxon>
        <taxon>Embryophyta</taxon>
        <taxon>Tracheophyta</taxon>
        <taxon>Spermatophyta</taxon>
        <taxon>Magnoliopsida</taxon>
        <taxon>eudicotyledons</taxon>
        <taxon>Gunneridae</taxon>
        <taxon>Pentapetalae</taxon>
        <taxon>rosids</taxon>
        <taxon>malvids</taxon>
        <taxon>Sapindales</taxon>
        <taxon>Sapindaceae</taxon>
        <taxon>Hippocastanoideae</taxon>
        <taxon>Acereae</taxon>
        <taxon>Dipteronia</taxon>
    </lineage>
</organism>
<protein>
    <recommendedName>
        <fullName evidence="1">VOC domain-containing protein</fullName>
    </recommendedName>
</protein>
<evidence type="ECO:0000313" key="2">
    <source>
        <dbReference type="EMBL" id="KAK2648132.1"/>
    </source>
</evidence>
<accession>A0AAD9U5L7</accession>
<feature type="domain" description="VOC" evidence="1">
    <location>
        <begin position="26"/>
        <end position="159"/>
    </location>
</feature>
<dbReference type="Pfam" id="PF22650">
    <property type="entry name" value="At5g48480-like_C"/>
    <property type="match status" value="1"/>
</dbReference>
<dbReference type="PROSITE" id="PS51819">
    <property type="entry name" value="VOC"/>
    <property type="match status" value="1"/>
</dbReference>
<proteinExistence type="predicted"/>
<dbReference type="PANTHER" id="PTHR34109">
    <property type="entry name" value="BNAUNNG04460D PROTEIN-RELATED"/>
    <property type="match status" value="1"/>
</dbReference>